<protein>
    <submittedName>
        <fullName evidence="2">Uncharacterized protein</fullName>
    </submittedName>
</protein>
<comment type="caution">
    <text evidence="2">The sequence shown here is derived from an EMBL/GenBank/DDBJ whole genome shotgun (WGS) entry which is preliminary data.</text>
</comment>
<dbReference type="EMBL" id="JABANO010039952">
    <property type="protein sequence ID" value="KAF4688508.1"/>
    <property type="molecule type" value="Genomic_DNA"/>
</dbReference>
<dbReference type="AlphaFoldDB" id="A0A7J6NXG9"/>
<name>A0A7J6NXG9_PEROL</name>
<dbReference type="EMBL" id="JABANM010020224">
    <property type="protein sequence ID" value="KAF4723195.1"/>
    <property type="molecule type" value="Genomic_DNA"/>
</dbReference>
<reference evidence="4 5" key="1">
    <citation type="submission" date="2020-04" db="EMBL/GenBank/DDBJ databases">
        <title>Perkinsus olseni comparative genomics.</title>
        <authorList>
            <person name="Bogema D.R."/>
        </authorList>
    </citation>
    <scope>NUCLEOTIDE SEQUENCE [LARGE SCALE GENOMIC DNA]</scope>
    <source>
        <strain evidence="3">ATCC PRA-205</strain>
        <strain evidence="2 4">ATCC PRA-207</strain>
    </source>
</reference>
<proteinExistence type="predicted"/>
<evidence type="ECO:0000313" key="5">
    <source>
        <dbReference type="Proteomes" id="UP000574390"/>
    </source>
</evidence>
<dbReference type="Proteomes" id="UP000553632">
    <property type="component" value="Unassembled WGS sequence"/>
</dbReference>
<organism evidence="2 4">
    <name type="scientific">Perkinsus olseni</name>
    <name type="common">Perkinsus atlanticus</name>
    <dbReference type="NCBI Taxonomy" id="32597"/>
    <lineage>
        <taxon>Eukaryota</taxon>
        <taxon>Sar</taxon>
        <taxon>Alveolata</taxon>
        <taxon>Perkinsozoa</taxon>
        <taxon>Perkinsea</taxon>
        <taxon>Perkinsida</taxon>
        <taxon>Perkinsidae</taxon>
        <taxon>Perkinsus</taxon>
    </lineage>
</organism>
<feature type="chain" id="PRO_5036205549" evidence="1">
    <location>
        <begin position="19"/>
        <end position="204"/>
    </location>
</feature>
<keyword evidence="4" id="KW-1185">Reference proteome</keyword>
<accession>A0A7J6NXG9</accession>
<sequence length="204" mass="22881">MVAIIRLPFSVGLAAVMALQSSRREAGTPEGSRTPQVGFFSHTDPQGKHVKIQDADGSCHFEYRYDGGFMSLFFYLRDGALVTNAQDEISQVSVTTRTYLAEDKEFFVYSLNGVNSAQGEISEMRTKFATFDPFANLRETIGAYLMEPPGRCKGLLKEILSNPPTGFGSGVEAFRNFMVHTSERAIRDIKEWNRRKAQNYRVVT</sequence>
<evidence type="ECO:0000313" key="4">
    <source>
        <dbReference type="Proteomes" id="UP000553632"/>
    </source>
</evidence>
<dbReference type="Proteomes" id="UP000574390">
    <property type="component" value="Unassembled WGS sequence"/>
</dbReference>
<evidence type="ECO:0000313" key="3">
    <source>
        <dbReference type="EMBL" id="KAF4723195.1"/>
    </source>
</evidence>
<keyword evidence="1" id="KW-0732">Signal</keyword>
<feature type="signal peptide" evidence="1">
    <location>
        <begin position="1"/>
        <end position="18"/>
    </location>
</feature>
<evidence type="ECO:0000313" key="2">
    <source>
        <dbReference type="EMBL" id="KAF4688508.1"/>
    </source>
</evidence>
<gene>
    <name evidence="3" type="ORF">FOZ62_023194</name>
    <name evidence="2" type="ORF">FOZ63_030654</name>
</gene>
<evidence type="ECO:0000256" key="1">
    <source>
        <dbReference type="SAM" id="SignalP"/>
    </source>
</evidence>